<dbReference type="EMBL" id="JADNRY010000172">
    <property type="protein sequence ID" value="KAF9062431.1"/>
    <property type="molecule type" value="Genomic_DNA"/>
</dbReference>
<dbReference type="OrthoDB" id="5418639at2759"/>
<feature type="compositionally biased region" description="Polar residues" evidence="2">
    <location>
        <begin position="132"/>
        <end position="150"/>
    </location>
</feature>
<feature type="compositionally biased region" description="Polar residues" evidence="2">
    <location>
        <begin position="69"/>
        <end position="83"/>
    </location>
</feature>
<sequence>MPVIHISPVDHSGTVRCYIHELEASRRSSQSEGNRNRTIAAEGSEDSEKCEFFYWVDELTEGTPHQLPTPASRTQQGLRTPSKSESRMTAIHKALLESSHGNQLSAPSSSNRVKVMSPGRQKREQEIRDALLNSSSHGTESNDANVFQSSQPPPSQFHLSFGALPSSQPEDIDSDEETSLVTPPTTQLHKRSRREVSEEPEPDFHNTPSKSKRKNKTNTLPDPIATASGASDASAPPSSQKLTGILEELKAYQEYVEKLERQVRGLTKSKDAKQKTIDVLTAENEALRRRLEGG</sequence>
<keyword evidence="1" id="KW-0175">Coiled coil</keyword>
<evidence type="ECO:0000313" key="4">
    <source>
        <dbReference type="Proteomes" id="UP000772434"/>
    </source>
</evidence>
<reference evidence="3" key="1">
    <citation type="submission" date="2020-11" db="EMBL/GenBank/DDBJ databases">
        <authorList>
            <consortium name="DOE Joint Genome Institute"/>
            <person name="Ahrendt S."/>
            <person name="Riley R."/>
            <person name="Andreopoulos W."/>
            <person name="Labutti K."/>
            <person name="Pangilinan J."/>
            <person name="Ruiz-Duenas F.J."/>
            <person name="Barrasa J.M."/>
            <person name="Sanchez-Garcia M."/>
            <person name="Camarero S."/>
            <person name="Miyauchi S."/>
            <person name="Serrano A."/>
            <person name="Linde D."/>
            <person name="Babiker R."/>
            <person name="Drula E."/>
            <person name="Ayuso-Fernandez I."/>
            <person name="Pacheco R."/>
            <person name="Padilla G."/>
            <person name="Ferreira P."/>
            <person name="Barriuso J."/>
            <person name="Kellner H."/>
            <person name="Castanera R."/>
            <person name="Alfaro M."/>
            <person name="Ramirez L."/>
            <person name="Pisabarro A.G."/>
            <person name="Kuo A."/>
            <person name="Tritt A."/>
            <person name="Lipzen A."/>
            <person name="He G."/>
            <person name="Yan M."/>
            <person name="Ng V."/>
            <person name="Cullen D."/>
            <person name="Martin F."/>
            <person name="Rosso M.-N."/>
            <person name="Henrissat B."/>
            <person name="Hibbett D."/>
            <person name="Martinez A.T."/>
            <person name="Grigoriev I.V."/>
        </authorList>
    </citation>
    <scope>NUCLEOTIDE SEQUENCE</scope>
    <source>
        <strain evidence="3">AH 40177</strain>
    </source>
</reference>
<accession>A0A9P5U116</accession>
<name>A0A9P5U116_9AGAR</name>
<evidence type="ECO:0000256" key="2">
    <source>
        <dbReference type="SAM" id="MobiDB-lite"/>
    </source>
</evidence>
<evidence type="ECO:0000313" key="3">
    <source>
        <dbReference type="EMBL" id="KAF9062431.1"/>
    </source>
</evidence>
<feature type="region of interest" description="Disordered" evidence="2">
    <location>
        <begin position="62"/>
        <end position="239"/>
    </location>
</feature>
<comment type="caution">
    <text evidence="3">The sequence shown here is derived from an EMBL/GenBank/DDBJ whole genome shotgun (WGS) entry which is preliminary data.</text>
</comment>
<evidence type="ECO:0000256" key="1">
    <source>
        <dbReference type="SAM" id="Coils"/>
    </source>
</evidence>
<gene>
    <name evidence="3" type="ORF">BDP27DRAFT_1336602</name>
</gene>
<organism evidence="3 4">
    <name type="scientific">Rhodocollybia butyracea</name>
    <dbReference type="NCBI Taxonomy" id="206335"/>
    <lineage>
        <taxon>Eukaryota</taxon>
        <taxon>Fungi</taxon>
        <taxon>Dikarya</taxon>
        <taxon>Basidiomycota</taxon>
        <taxon>Agaricomycotina</taxon>
        <taxon>Agaricomycetes</taxon>
        <taxon>Agaricomycetidae</taxon>
        <taxon>Agaricales</taxon>
        <taxon>Marasmiineae</taxon>
        <taxon>Omphalotaceae</taxon>
        <taxon>Rhodocollybia</taxon>
    </lineage>
</organism>
<feature type="compositionally biased region" description="Polar residues" evidence="2">
    <location>
        <begin position="27"/>
        <end position="37"/>
    </location>
</feature>
<feature type="coiled-coil region" evidence="1">
    <location>
        <begin position="242"/>
        <end position="290"/>
    </location>
</feature>
<keyword evidence="4" id="KW-1185">Reference proteome</keyword>
<proteinExistence type="predicted"/>
<feature type="compositionally biased region" description="Low complexity" evidence="2">
    <location>
        <begin position="225"/>
        <end position="239"/>
    </location>
</feature>
<dbReference type="AlphaFoldDB" id="A0A9P5U116"/>
<protein>
    <submittedName>
        <fullName evidence="3">Uncharacterized protein</fullName>
    </submittedName>
</protein>
<feature type="compositionally biased region" description="Polar residues" evidence="2">
    <location>
        <begin position="99"/>
        <end position="112"/>
    </location>
</feature>
<feature type="region of interest" description="Disordered" evidence="2">
    <location>
        <begin position="24"/>
        <end position="43"/>
    </location>
</feature>
<dbReference type="Proteomes" id="UP000772434">
    <property type="component" value="Unassembled WGS sequence"/>
</dbReference>